<organism evidence="2 3">
    <name type="scientific">Beta vulgaris subsp. vulgaris</name>
    <name type="common">Beet</name>
    <dbReference type="NCBI Taxonomy" id="3555"/>
    <lineage>
        <taxon>Eukaryota</taxon>
        <taxon>Viridiplantae</taxon>
        <taxon>Streptophyta</taxon>
        <taxon>Embryophyta</taxon>
        <taxon>Tracheophyta</taxon>
        <taxon>Spermatophyta</taxon>
        <taxon>Magnoliopsida</taxon>
        <taxon>eudicotyledons</taxon>
        <taxon>Gunneridae</taxon>
        <taxon>Pentapetalae</taxon>
        <taxon>Caryophyllales</taxon>
        <taxon>Chenopodiaceae</taxon>
        <taxon>Betoideae</taxon>
        <taxon>Beta</taxon>
    </lineage>
</organism>
<protein>
    <submittedName>
        <fullName evidence="2">Uncharacterized protein</fullName>
    </submittedName>
</protein>
<gene>
    <name evidence="2" type="ORF">BVRB_001840</name>
</gene>
<feature type="compositionally biased region" description="Acidic residues" evidence="1">
    <location>
        <begin position="38"/>
        <end position="52"/>
    </location>
</feature>
<name>A0A0J8B4M7_BETVV</name>
<evidence type="ECO:0000256" key="1">
    <source>
        <dbReference type="SAM" id="MobiDB-lite"/>
    </source>
</evidence>
<sequence>MVHHCPDAKSAKLQVWSRYQELSEAEAAEIKAKMAEEMSSDSDTDDDEEDAGSTEPPPPEQPAAEQPATGPST</sequence>
<dbReference type="Proteomes" id="UP000035740">
    <property type="component" value="Unassembled WGS sequence"/>
</dbReference>
<feature type="compositionally biased region" description="Low complexity" evidence="1">
    <location>
        <begin position="62"/>
        <end position="73"/>
    </location>
</feature>
<keyword evidence="3" id="KW-1185">Reference proteome</keyword>
<accession>A0A0J8B4M7</accession>
<reference evidence="2 3" key="1">
    <citation type="journal article" date="2014" name="Nature">
        <title>The genome of the recently domesticated crop plant sugar beet (Beta vulgaris).</title>
        <authorList>
            <person name="Dohm J.C."/>
            <person name="Minoche A.E."/>
            <person name="Holtgrawe D."/>
            <person name="Capella-Gutierrez S."/>
            <person name="Zakrzewski F."/>
            <person name="Tafer H."/>
            <person name="Rupp O."/>
            <person name="Sorensen T.R."/>
            <person name="Stracke R."/>
            <person name="Reinhardt R."/>
            <person name="Goesmann A."/>
            <person name="Kraft T."/>
            <person name="Schulz B."/>
            <person name="Stadler P.F."/>
            <person name="Schmidt T."/>
            <person name="Gabaldon T."/>
            <person name="Lehrach H."/>
            <person name="Weisshaar B."/>
            <person name="Himmelbauer H."/>
        </authorList>
    </citation>
    <scope>NUCLEOTIDE SEQUENCE [LARGE SCALE GENOMIC DNA]</scope>
    <source>
        <tissue evidence="2">Taproot</tissue>
    </source>
</reference>
<evidence type="ECO:0000313" key="2">
    <source>
        <dbReference type="EMBL" id="KMS96149.1"/>
    </source>
</evidence>
<dbReference type="Gramene" id="KMS96149">
    <property type="protein sequence ID" value="KMS96149"/>
    <property type="gene ID" value="BVRB_001840"/>
</dbReference>
<dbReference type="AlphaFoldDB" id="A0A0J8B4M7"/>
<dbReference type="EMBL" id="KQ090406">
    <property type="protein sequence ID" value="KMS96149.1"/>
    <property type="molecule type" value="Genomic_DNA"/>
</dbReference>
<evidence type="ECO:0000313" key="3">
    <source>
        <dbReference type="Proteomes" id="UP000035740"/>
    </source>
</evidence>
<proteinExistence type="predicted"/>
<feature type="region of interest" description="Disordered" evidence="1">
    <location>
        <begin position="31"/>
        <end position="73"/>
    </location>
</feature>